<accession>A0ACC0UG41</accession>
<proteinExistence type="predicted"/>
<keyword evidence="2" id="KW-1185">Reference proteome</keyword>
<name>A0ACC0UG41_9AGAM</name>
<reference evidence="1" key="1">
    <citation type="submission" date="2021-03" db="EMBL/GenBank/DDBJ databases">
        <title>Evolutionary priming and transition to the ectomycorrhizal habit in an iconic lineage of mushroom-forming fungi: is preadaptation a requirement?</title>
        <authorList>
            <consortium name="DOE Joint Genome Institute"/>
            <person name="Looney B.P."/>
            <person name="Miyauchi S."/>
            <person name="Morin E."/>
            <person name="Drula E."/>
            <person name="Courty P.E."/>
            <person name="Chicoki N."/>
            <person name="Fauchery L."/>
            <person name="Kohler A."/>
            <person name="Kuo A."/>
            <person name="LaButti K."/>
            <person name="Pangilinan J."/>
            <person name="Lipzen A."/>
            <person name="Riley R."/>
            <person name="Andreopoulos W."/>
            <person name="He G."/>
            <person name="Johnson J."/>
            <person name="Barry K.W."/>
            <person name="Grigoriev I.V."/>
            <person name="Nagy L."/>
            <person name="Hibbett D."/>
            <person name="Henrissat B."/>
            <person name="Matheny P.B."/>
            <person name="Labbe J."/>
            <person name="Martin A.F."/>
        </authorList>
    </citation>
    <scope>NUCLEOTIDE SEQUENCE</scope>
    <source>
        <strain evidence="1">BPL698</strain>
    </source>
</reference>
<sequence>MLFYVSIIAFVALFLLLTYRYRAYLPVPDRLRTIISRFSREDYAPLSTFSDQAAAGMTSTTFDIEADNIFQGDARVGLDEQATQEVMEIMRRQNVTFDQARLIRHHRYLAANGVDPSGMPLDAKAVTRL</sequence>
<comment type="caution">
    <text evidence="1">The sequence shown here is derived from an EMBL/GenBank/DDBJ whole genome shotgun (WGS) entry which is preliminary data.</text>
</comment>
<protein>
    <submittedName>
        <fullName evidence="1">Uncharacterized protein</fullName>
    </submittedName>
</protein>
<evidence type="ECO:0000313" key="1">
    <source>
        <dbReference type="EMBL" id="KAI9510029.1"/>
    </source>
</evidence>
<dbReference type="EMBL" id="JAGFNK010000050">
    <property type="protein sequence ID" value="KAI9510029.1"/>
    <property type="molecule type" value="Genomic_DNA"/>
</dbReference>
<organism evidence="1 2">
    <name type="scientific">Russula earlei</name>
    <dbReference type="NCBI Taxonomy" id="71964"/>
    <lineage>
        <taxon>Eukaryota</taxon>
        <taxon>Fungi</taxon>
        <taxon>Dikarya</taxon>
        <taxon>Basidiomycota</taxon>
        <taxon>Agaricomycotina</taxon>
        <taxon>Agaricomycetes</taxon>
        <taxon>Russulales</taxon>
        <taxon>Russulaceae</taxon>
        <taxon>Russula</taxon>
    </lineage>
</organism>
<evidence type="ECO:0000313" key="2">
    <source>
        <dbReference type="Proteomes" id="UP001207468"/>
    </source>
</evidence>
<gene>
    <name evidence="1" type="ORF">F5148DRAFT_977385</name>
</gene>
<dbReference type="Proteomes" id="UP001207468">
    <property type="component" value="Unassembled WGS sequence"/>
</dbReference>